<dbReference type="RefSeq" id="WP_126023302.1">
    <property type="nucleotide sequence ID" value="NZ_JACIFZ010000006.1"/>
</dbReference>
<dbReference type="Proteomes" id="UP000524450">
    <property type="component" value="Unassembled WGS sequence"/>
</dbReference>
<feature type="domain" description="DUF7832" evidence="1">
    <location>
        <begin position="173"/>
        <end position="256"/>
    </location>
</feature>
<evidence type="ECO:0000313" key="2">
    <source>
        <dbReference type="EMBL" id="MBB4224002.1"/>
    </source>
</evidence>
<dbReference type="EMBL" id="JACIFZ010000006">
    <property type="protein sequence ID" value="MBB4224002.1"/>
    <property type="molecule type" value="Genomic_DNA"/>
</dbReference>
<accession>A0A3S0ZBC1</accession>
<sequence length="304" mass="34467">MTTSQDLTPLLLDALGKRIDDPAAIRLAEALGKKPFKNATPGNRCDIGNRRLGIEVIAEMNLATRSHFPPRKDGRKWVTWVSAAFIYPNYRGSLPAGFDWKMDDAALGERFRRRVEGAVEEVRFTLPAPGEGLRAKVSMNSDGLPKHMLLGVDEEETYATIYPGSKPEHSVEEGFFASWCALNGILREDRLAAGQLDALRQRELSPLAFLSSSLGGLLWRNDVRPEHEAFCHAYMNRLMEPEKASALFDTEEVFGDSNSWRKPGEAMTQDGWENFDRIAPRYTQRLEQWRRREIRSMVDRPDEA</sequence>
<gene>
    <name evidence="3" type="ORF">EJP67_19175</name>
    <name evidence="2" type="ORF">GGD71_004793</name>
</gene>
<proteinExistence type="predicted"/>
<dbReference type="InterPro" id="IPR057154">
    <property type="entry name" value="DUF7832"/>
</dbReference>
<dbReference type="Proteomes" id="UP000281118">
    <property type="component" value="Unassembled WGS sequence"/>
</dbReference>
<dbReference type="EMBL" id="RXFT01000008">
    <property type="protein sequence ID" value="RUR69180.1"/>
    <property type="molecule type" value="Genomic_DNA"/>
</dbReference>
<organism evidence="3 4">
    <name type="scientific">Variovorax guangxiensis</name>
    <dbReference type="NCBI Taxonomy" id="1775474"/>
    <lineage>
        <taxon>Bacteria</taxon>
        <taxon>Pseudomonadati</taxon>
        <taxon>Pseudomonadota</taxon>
        <taxon>Betaproteobacteria</taxon>
        <taxon>Burkholderiales</taxon>
        <taxon>Comamonadaceae</taxon>
        <taxon>Variovorax</taxon>
    </lineage>
</organism>
<dbReference type="OrthoDB" id="4827574at2"/>
<evidence type="ECO:0000313" key="3">
    <source>
        <dbReference type="EMBL" id="RUR69180.1"/>
    </source>
</evidence>
<dbReference type="Pfam" id="PF25191">
    <property type="entry name" value="DUF7832"/>
    <property type="match status" value="1"/>
</dbReference>
<evidence type="ECO:0000313" key="4">
    <source>
        <dbReference type="Proteomes" id="UP000281118"/>
    </source>
</evidence>
<comment type="caution">
    <text evidence="3">The sequence shown here is derived from an EMBL/GenBank/DDBJ whole genome shotgun (WGS) entry which is preliminary data.</text>
</comment>
<name>A0A3S0ZBC1_9BURK</name>
<reference evidence="2 5" key="2">
    <citation type="submission" date="2020-08" db="EMBL/GenBank/DDBJ databases">
        <title>Genomic Encyclopedia of Type Strains, Phase IV (KMG-V): Genome sequencing to study the core and pangenomes of soil and plant-associated prokaryotes.</title>
        <authorList>
            <person name="Whitman W."/>
        </authorList>
    </citation>
    <scope>NUCLEOTIDE SEQUENCE [LARGE SCALE GENOMIC DNA]</scope>
    <source>
        <strain evidence="2 5">34/80</strain>
    </source>
</reference>
<reference evidence="3 4" key="1">
    <citation type="submission" date="2018-12" db="EMBL/GenBank/DDBJ databases">
        <title>The genome sequences of Variovorax guangxiensis DSM 27352.</title>
        <authorList>
            <person name="Gao J."/>
            <person name="Sun J."/>
        </authorList>
    </citation>
    <scope>NUCLEOTIDE SEQUENCE [LARGE SCALE GENOMIC DNA]</scope>
    <source>
        <strain evidence="3 4">DSM 27352</strain>
    </source>
</reference>
<evidence type="ECO:0000313" key="5">
    <source>
        <dbReference type="Proteomes" id="UP000524450"/>
    </source>
</evidence>
<evidence type="ECO:0000259" key="1">
    <source>
        <dbReference type="Pfam" id="PF25191"/>
    </source>
</evidence>
<dbReference type="AlphaFoldDB" id="A0A3S0ZBC1"/>
<protein>
    <recommendedName>
        <fullName evidence="1">DUF7832 domain-containing protein</fullName>
    </recommendedName>
</protein>